<gene>
    <name evidence="2" type="ORF">ACFOGP_17445</name>
</gene>
<comment type="caution">
    <text evidence="2">The sequence shown here is derived from an EMBL/GenBank/DDBJ whole genome shotgun (WGS) entry which is preliminary data.</text>
</comment>
<reference evidence="3" key="1">
    <citation type="journal article" date="2019" name="Int. J. Syst. Evol. Microbiol.">
        <title>The Global Catalogue of Microorganisms (GCM) 10K type strain sequencing project: providing services to taxonomists for standard genome sequencing and annotation.</title>
        <authorList>
            <consortium name="The Broad Institute Genomics Platform"/>
            <consortium name="The Broad Institute Genome Sequencing Center for Infectious Disease"/>
            <person name="Wu L."/>
            <person name="Ma J."/>
        </authorList>
    </citation>
    <scope>NUCLEOTIDE SEQUENCE [LARGE SCALE GENOMIC DNA]</scope>
    <source>
        <strain evidence="3">KCTC 52366</strain>
    </source>
</reference>
<evidence type="ECO:0000259" key="1">
    <source>
        <dbReference type="Pfam" id="PF07508"/>
    </source>
</evidence>
<dbReference type="Pfam" id="PF07508">
    <property type="entry name" value="Recombinase"/>
    <property type="match status" value="1"/>
</dbReference>
<dbReference type="InterPro" id="IPR011109">
    <property type="entry name" value="DNA_bind_recombinase_dom"/>
</dbReference>
<sequence>MSLQPVILDLRAGGCTSLPQIMDALNEQGIRTRQDRRWHVSNVRNLLRRLDRAKAPLF</sequence>
<proteinExistence type="predicted"/>
<name>A0ABV7GS90_9RHOB</name>
<dbReference type="Proteomes" id="UP001595632">
    <property type="component" value="Unassembled WGS sequence"/>
</dbReference>
<protein>
    <submittedName>
        <fullName evidence="2">Recombinase family protein</fullName>
    </submittedName>
</protein>
<organism evidence="2 3">
    <name type="scientific">Psychromarinibacter halotolerans</name>
    <dbReference type="NCBI Taxonomy" id="1775175"/>
    <lineage>
        <taxon>Bacteria</taxon>
        <taxon>Pseudomonadati</taxon>
        <taxon>Pseudomonadota</taxon>
        <taxon>Alphaproteobacteria</taxon>
        <taxon>Rhodobacterales</taxon>
        <taxon>Paracoccaceae</taxon>
        <taxon>Psychromarinibacter</taxon>
    </lineage>
</organism>
<keyword evidence="3" id="KW-1185">Reference proteome</keyword>
<evidence type="ECO:0000313" key="2">
    <source>
        <dbReference type="EMBL" id="MFC3144514.1"/>
    </source>
</evidence>
<accession>A0ABV7GS90</accession>
<dbReference type="RefSeq" id="WP_379562039.1">
    <property type="nucleotide sequence ID" value="NZ_JARGYD010000006.1"/>
</dbReference>
<evidence type="ECO:0000313" key="3">
    <source>
        <dbReference type="Proteomes" id="UP001595632"/>
    </source>
</evidence>
<feature type="domain" description="Recombinase" evidence="1">
    <location>
        <begin position="15"/>
        <end position="49"/>
    </location>
</feature>
<dbReference type="EMBL" id="JBHRTB010000010">
    <property type="protein sequence ID" value="MFC3144514.1"/>
    <property type="molecule type" value="Genomic_DNA"/>
</dbReference>